<evidence type="ECO:0008006" key="5">
    <source>
        <dbReference type="Google" id="ProtNLM"/>
    </source>
</evidence>
<dbReference type="PANTHER" id="PTHR16487">
    <property type="entry name" value="PPP4R2-RELATED PROTEIN"/>
    <property type="match status" value="1"/>
</dbReference>
<dbReference type="Proteomes" id="UP001283361">
    <property type="component" value="Unassembled WGS sequence"/>
</dbReference>
<dbReference type="Pfam" id="PF09184">
    <property type="entry name" value="PPP4R2"/>
    <property type="match status" value="1"/>
</dbReference>
<feature type="compositionally biased region" description="Basic and acidic residues" evidence="2">
    <location>
        <begin position="346"/>
        <end position="355"/>
    </location>
</feature>
<dbReference type="PANTHER" id="PTHR16487:SF0">
    <property type="entry name" value="PROTEIN PHOSPHATASE 4 REGULATORY SUBUNIT 2-RELATED"/>
    <property type="match status" value="1"/>
</dbReference>
<dbReference type="EMBL" id="JAWDGP010003518">
    <property type="protein sequence ID" value="KAK3773708.1"/>
    <property type="molecule type" value="Genomic_DNA"/>
</dbReference>
<feature type="compositionally biased region" description="Polar residues" evidence="2">
    <location>
        <begin position="508"/>
        <end position="518"/>
    </location>
</feature>
<feature type="compositionally biased region" description="Polar residues" evidence="2">
    <location>
        <begin position="453"/>
        <end position="463"/>
    </location>
</feature>
<feature type="compositionally biased region" description="Low complexity" evidence="2">
    <location>
        <begin position="268"/>
        <end position="282"/>
    </location>
</feature>
<gene>
    <name evidence="3" type="ORF">RRG08_001437</name>
</gene>
<feature type="compositionally biased region" description="Basic and acidic residues" evidence="2">
    <location>
        <begin position="686"/>
        <end position="695"/>
    </location>
</feature>
<feature type="region of interest" description="Disordered" evidence="2">
    <location>
        <begin position="600"/>
        <end position="695"/>
    </location>
</feature>
<dbReference type="GO" id="GO:0030289">
    <property type="term" value="C:protein phosphatase 4 complex"/>
    <property type="evidence" value="ECO:0007669"/>
    <property type="project" value="InterPro"/>
</dbReference>
<dbReference type="GO" id="GO:0005737">
    <property type="term" value="C:cytoplasm"/>
    <property type="evidence" value="ECO:0007669"/>
    <property type="project" value="TreeGrafter"/>
</dbReference>
<evidence type="ECO:0000256" key="1">
    <source>
        <dbReference type="ARBA" id="ARBA00009207"/>
    </source>
</evidence>
<feature type="compositionally biased region" description="Polar residues" evidence="2">
    <location>
        <begin position="293"/>
        <end position="311"/>
    </location>
</feature>
<feature type="compositionally biased region" description="Basic and acidic residues" evidence="2">
    <location>
        <begin position="323"/>
        <end position="334"/>
    </location>
</feature>
<dbReference type="InterPro" id="IPR015267">
    <property type="entry name" value="PPP4R2"/>
</dbReference>
<protein>
    <recommendedName>
        <fullName evidence="5">Serine/threonine-protein phosphatase 4 regulatory subunit 2</fullName>
    </recommendedName>
</protein>
<feature type="compositionally biased region" description="Polar residues" evidence="2">
    <location>
        <begin position="380"/>
        <end position="391"/>
    </location>
</feature>
<feature type="compositionally biased region" description="Polar residues" evidence="2">
    <location>
        <begin position="537"/>
        <end position="577"/>
    </location>
</feature>
<keyword evidence="4" id="KW-1185">Reference proteome</keyword>
<sequence length="695" mass="73665">MANHEDYLDALTAFASASSKEIPLILEQYLNGIAKNGETLFQWPLLKPLIVGKMEQVIEELQRGLSSENITSRPNVENVRFDVMRTRIMDAVHKFTGAPFTIQRLCELLVDPRRHYKRSDKFMRGLEKNVLVVSTVDPFGRKVVSEAGNKHLVNGMDNGIPIFSRDSGISSNLPPVPGWVTTTATTTSRMQDLPEKVESHDSNLTTNGVATSLVNPVFGDHGDQTPAVHAEEVVETAVSLETNEAGPESTGAGEALAEEEEEEEMGTEDTNASTSSSSSSSSEDLSNPDIGENPSTASAPLSVVTSSSTEPTDVRPWAAIAAEGEKNQLDHSMDLESTEPLPDTSKSFDSEKQDAKLAVSQSQPSSLLSPTSGSAGPNPMETTAASTSSHIESVAESGMLADEPDPMVQGHDRQDLHTEKATPEAGEGGQDISSSLSPNASVSGLEAEVSPLYSGNTSDQQQFSDRKDEDDENMEGETDSVEPSPSAIVVTSSESNSSPPSEPVGSRDVTSSNHQQALEASDEPQAKQRRLSKDYEPSSSPSMPNTQDLEPSSSSLDCPNGEANSTEQALQVMTANTPNISNAADTTASVTSYSLLPTKTALDSTSDNSLVLPSLEPSGVNEQTSSAEMGGGDGDMPQSVPPEGRIDLEGNSMKTYGDSSAGVGQDLKDQISSGITKGQQGPSENGSHEELMDQD</sequence>
<evidence type="ECO:0000313" key="3">
    <source>
        <dbReference type="EMBL" id="KAK3773708.1"/>
    </source>
</evidence>
<dbReference type="AlphaFoldDB" id="A0AAE0ZQG4"/>
<evidence type="ECO:0000256" key="2">
    <source>
        <dbReference type="SAM" id="MobiDB-lite"/>
    </source>
</evidence>
<dbReference type="GO" id="GO:0005634">
    <property type="term" value="C:nucleus"/>
    <property type="evidence" value="ECO:0007669"/>
    <property type="project" value="TreeGrafter"/>
</dbReference>
<feature type="region of interest" description="Disordered" evidence="2">
    <location>
        <begin position="239"/>
        <end position="577"/>
    </location>
</feature>
<feature type="compositionally biased region" description="Polar residues" evidence="2">
    <location>
        <begin position="431"/>
        <end position="442"/>
    </location>
</feature>
<reference evidence="3" key="1">
    <citation type="journal article" date="2023" name="G3 (Bethesda)">
        <title>A reference genome for the long-term kleptoplast-retaining sea slug Elysia crispata morphotype clarki.</title>
        <authorList>
            <person name="Eastman K.E."/>
            <person name="Pendleton A.L."/>
            <person name="Shaikh M.A."/>
            <person name="Suttiyut T."/>
            <person name="Ogas R."/>
            <person name="Tomko P."/>
            <person name="Gavelis G."/>
            <person name="Widhalm J.R."/>
            <person name="Wisecaver J.H."/>
        </authorList>
    </citation>
    <scope>NUCLEOTIDE SEQUENCE</scope>
    <source>
        <strain evidence="3">ECLA1</strain>
    </source>
</reference>
<feature type="compositionally biased region" description="Polar residues" evidence="2">
    <location>
        <begin position="670"/>
        <end position="685"/>
    </location>
</feature>
<feature type="compositionally biased region" description="Polar residues" evidence="2">
    <location>
        <begin position="600"/>
        <end position="611"/>
    </location>
</feature>
<organism evidence="3 4">
    <name type="scientific">Elysia crispata</name>
    <name type="common">lettuce slug</name>
    <dbReference type="NCBI Taxonomy" id="231223"/>
    <lineage>
        <taxon>Eukaryota</taxon>
        <taxon>Metazoa</taxon>
        <taxon>Spiralia</taxon>
        <taxon>Lophotrochozoa</taxon>
        <taxon>Mollusca</taxon>
        <taxon>Gastropoda</taxon>
        <taxon>Heterobranchia</taxon>
        <taxon>Euthyneura</taxon>
        <taxon>Panpulmonata</taxon>
        <taxon>Sacoglossa</taxon>
        <taxon>Placobranchoidea</taxon>
        <taxon>Plakobranchidae</taxon>
        <taxon>Elysia</taxon>
    </lineage>
</organism>
<name>A0AAE0ZQG4_9GAST</name>
<dbReference type="GO" id="GO:0019888">
    <property type="term" value="F:protein phosphatase regulator activity"/>
    <property type="evidence" value="ECO:0007669"/>
    <property type="project" value="InterPro"/>
</dbReference>
<feature type="compositionally biased region" description="Low complexity" evidence="2">
    <location>
        <begin position="360"/>
        <end position="374"/>
    </location>
</feature>
<accession>A0AAE0ZQG4</accession>
<feature type="compositionally biased region" description="Acidic residues" evidence="2">
    <location>
        <begin position="256"/>
        <end position="267"/>
    </location>
</feature>
<feature type="compositionally biased region" description="Acidic residues" evidence="2">
    <location>
        <begin position="468"/>
        <end position="480"/>
    </location>
</feature>
<comment type="caution">
    <text evidence="3">The sequence shown here is derived from an EMBL/GenBank/DDBJ whole genome shotgun (WGS) entry which is preliminary data.</text>
</comment>
<evidence type="ECO:0000313" key="4">
    <source>
        <dbReference type="Proteomes" id="UP001283361"/>
    </source>
</evidence>
<feature type="compositionally biased region" description="Basic and acidic residues" evidence="2">
    <location>
        <begin position="410"/>
        <end position="422"/>
    </location>
</feature>
<proteinExistence type="inferred from homology"/>
<comment type="similarity">
    <text evidence="1">Belongs to the PPP4R2 family.</text>
</comment>